<name>A0A1J1I9W0_9DIPT</name>
<dbReference type="Proteomes" id="UP000183832">
    <property type="component" value="Unassembled WGS sequence"/>
</dbReference>
<gene>
    <name evidence="1" type="ORF">CLUMA_CG010483</name>
</gene>
<evidence type="ECO:0000313" key="1">
    <source>
        <dbReference type="EMBL" id="CRK97071.1"/>
    </source>
</evidence>
<accession>A0A1J1I9W0</accession>
<dbReference type="AlphaFoldDB" id="A0A1J1I9W0"/>
<proteinExistence type="predicted"/>
<sequence>MPSAKLALKFAVRVTRKQFKSPCITEEGVTPSINLHKTNLDVETWAFDVRSVMRLRGRKT</sequence>
<keyword evidence="2" id="KW-1185">Reference proteome</keyword>
<evidence type="ECO:0000313" key="2">
    <source>
        <dbReference type="Proteomes" id="UP000183832"/>
    </source>
</evidence>
<dbReference type="EMBL" id="CVRI01000046">
    <property type="protein sequence ID" value="CRK97071.1"/>
    <property type="molecule type" value="Genomic_DNA"/>
</dbReference>
<protein>
    <submittedName>
        <fullName evidence="1">CLUMA_CG010483, isoform A</fullName>
    </submittedName>
</protein>
<reference evidence="1 2" key="1">
    <citation type="submission" date="2015-04" db="EMBL/GenBank/DDBJ databases">
        <authorList>
            <person name="Syromyatnikov M.Y."/>
            <person name="Popov V.N."/>
        </authorList>
    </citation>
    <scope>NUCLEOTIDE SEQUENCE [LARGE SCALE GENOMIC DNA]</scope>
</reference>
<organism evidence="1 2">
    <name type="scientific">Clunio marinus</name>
    <dbReference type="NCBI Taxonomy" id="568069"/>
    <lineage>
        <taxon>Eukaryota</taxon>
        <taxon>Metazoa</taxon>
        <taxon>Ecdysozoa</taxon>
        <taxon>Arthropoda</taxon>
        <taxon>Hexapoda</taxon>
        <taxon>Insecta</taxon>
        <taxon>Pterygota</taxon>
        <taxon>Neoptera</taxon>
        <taxon>Endopterygota</taxon>
        <taxon>Diptera</taxon>
        <taxon>Nematocera</taxon>
        <taxon>Chironomoidea</taxon>
        <taxon>Chironomidae</taxon>
        <taxon>Clunio</taxon>
    </lineage>
</organism>